<dbReference type="Gene3D" id="1.25.40.20">
    <property type="entry name" value="Ankyrin repeat-containing domain"/>
    <property type="match status" value="2"/>
</dbReference>
<dbReference type="Pfam" id="PF12796">
    <property type="entry name" value="Ank_2"/>
    <property type="match status" value="2"/>
</dbReference>
<dbReference type="RefSeq" id="XP_062662349.1">
    <property type="nucleotide sequence ID" value="XM_062808848.1"/>
</dbReference>
<evidence type="ECO:0000256" key="2">
    <source>
        <dbReference type="PROSITE-ProRule" id="PRU00023"/>
    </source>
</evidence>
<accession>A0AAE0LVH1</accession>
<evidence type="ECO:0000259" key="4">
    <source>
        <dbReference type="Pfam" id="PF24809"/>
    </source>
</evidence>
<dbReference type="SUPFAM" id="SSF52540">
    <property type="entry name" value="P-loop containing nucleoside triphosphate hydrolases"/>
    <property type="match status" value="1"/>
</dbReference>
<dbReference type="PROSITE" id="PS50088">
    <property type="entry name" value="ANK_REPEAT"/>
    <property type="match status" value="2"/>
</dbReference>
<dbReference type="PANTHER" id="PTHR10039">
    <property type="entry name" value="AMELOGENIN"/>
    <property type="match status" value="1"/>
</dbReference>
<evidence type="ECO:0000256" key="3">
    <source>
        <dbReference type="SAM" id="MobiDB-lite"/>
    </source>
</evidence>
<reference evidence="6" key="1">
    <citation type="journal article" date="2023" name="Mol. Phylogenet. Evol.">
        <title>Genome-scale phylogeny and comparative genomics of the fungal order Sordariales.</title>
        <authorList>
            <person name="Hensen N."/>
            <person name="Bonometti L."/>
            <person name="Westerberg I."/>
            <person name="Brannstrom I.O."/>
            <person name="Guillou S."/>
            <person name="Cros-Aarteil S."/>
            <person name="Calhoun S."/>
            <person name="Haridas S."/>
            <person name="Kuo A."/>
            <person name="Mondo S."/>
            <person name="Pangilinan J."/>
            <person name="Riley R."/>
            <person name="LaButti K."/>
            <person name="Andreopoulos B."/>
            <person name="Lipzen A."/>
            <person name="Chen C."/>
            <person name="Yan M."/>
            <person name="Daum C."/>
            <person name="Ng V."/>
            <person name="Clum A."/>
            <person name="Steindorff A."/>
            <person name="Ohm R.A."/>
            <person name="Martin F."/>
            <person name="Silar P."/>
            <person name="Natvig D.O."/>
            <person name="Lalanne C."/>
            <person name="Gautier V."/>
            <person name="Ament-Velasquez S.L."/>
            <person name="Kruys A."/>
            <person name="Hutchinson M.I."/>
            <person name="Powell A.J."/>
            <person name="Barry K."/>
            <person name="Miller A.N."/>
            <person name="Grigoriev I.V."/>
            <person name="Debuchy R."/>
            <person name="Gladieux P."/>
            <person name="Hiltunen Thoren M."/>
            <person name="Johannesson H."/>
        </authorList>
    </citation>
    <scope>NUCLEOTIDE SEQUENCE</scope>
    <source>
        <strain evidence="6">CBS 168.71</strain>
    </source>
</reference>
<reference evidence="6" key="2">
    <citation type="submission" date="2023-06" db="EMBL/GenBank/DDBJ databases">
        <authorList>
            <consortium name="Lawrence Berkeley National Laboratory"/>
            <person name="Haridas S."/>
            <person name="Hensen N."/>
            <person name="Bonometti L."/>
            <person name="Westerberg I."/>
            <person name="Brannstrom I.O."/>
            <person name="Guillou S."/>
            <person name="Cros-Aarteil S."/>
            <person name="Calhoun S."/>
            <person name="Kuo A."/>
            <person name="Mondo S."/>
            <person name="Pangilinan J."/>
            <person name="Riley R."/>
            <person name="Labutti K."/>
            <person name="Andreopoulos B."/>
            <person name="Lipzen A."/>
            <person name="Chen C."/>
            <person name="Yanf M."/>
            <person name="Daum C."/>
            <person name="Ng V."/>
            <person name="Clum A."/>
            <person name="Steindorff A."/>
            <person name="Ohm R."/>
            <person name="Martin F."/>
            <person name="Silar P."/>
            <person name="Natvig D."/>
            <person name="Lalanne C."/>
            <person name="Gautier V."/>
            <person name="Ament-Velasquez S.L."/>
            <person name="Kruys A."/>
            <person name="Hutchinson M.I."/>
            <person name="Powell A.J."/>
            <person name="Barry K."/>
            <person name="Miller A.N."/>
            <person name="Grigoriev I.V."/>
            <person name="Debuchy R."/>
            <person name="Gladieux P."/>
            <person name="Thoren M.H."/>
            <person name="Johannesson H."/>
        </authorList>
    </citation>
    <scope>NUCLEOTIDE SEQUENCE</scope>
    <source>
        <strain evidence="6">CBS 168.71</strain>
    </source>
</reference>
<dbReference type="InterPro" id="IPR056884">
    <property type="entry name" value="NPHP3-like_N"/>
</dbReference>
<dbReference type="SUPFAM" id="SSF48403">
    <property type="entry name" value="Ankyrin repeat"/>
    <property type="match status" value="1"/>
</dbReference>
<organism evidence="6 7">
    <name type="scientific">Chaetomium fimeti</name>
    <dbReference type="NCBI Taxonomy" id="1854472"/>
    <lineage>
        <taxon>Eukaryota</taxon>
        <taxon>Fungi</taxon>
        <taxon>Dikarya</taxon>
        <taxon>Ascomycota</taxon>
        <taxon>Pezizomycotina</taxon>
        <taxon>Sordariomycetes</taxon>
        <taxon>Sordariomycetidae</taxon>
        <taxon>Sordariales</taxon>
        <taxon>Chaetomiaceae</taxon>
        <taxon>Chaetomium</taxon>
    </lineage>
</organism>
<sequence length="1243" mass="138383">MSEKTTEADRPQPTPVLTNDKWVAALGTLSEEDRERFTFAKTGQRSARDVLADVLEATRRKKNECIKKRWRVVVRGRSIILRDVLEKISVWVSKVVKFGDIAIQYDPGQAALPWTAIRLILQATVNDVEVFGWILDSIENITNLLATCAIFELRYLSNPNSKSLDTSDQINNALISLYANILLYLSEVIRYYAQGSALRFVKSVVSPVAIFEAKYAPIRSARAETWLLAQLAEAEKSERTQASLDRIESCQDSTATALFETLGDALRELQQPISRASIQLAEIQDGLERETRTRILRSISSIPYSMHQKHAKKGRLEGSGQWLLRKPEYKSWRQSSTSSVLLLHGIPGSGKTKLTSLVIDELRGHDNIAYFYCMRNPAEPQRGRGDQILASLVRQLAGVSSDQPILAPVVTQYEDAVSGLCDFEDQVWTADECGRVLLELMEEYPAATIVLDALDEVNQEDRQELLDILSWLLEKSPNLLKMFISSRDNYDIALHFESSPKIYIDADDNAGDISSFIDDRLNSARLLHNRLPKDLEAEIRETLLRGARGMFRWVDLQIQSLRPLKLAADIEARLGVLPPTLEGSYWEIYQAIHESGDHAAALADITFRWLIFAQDTVTAEVFACIASSTMQQLKTTTAVAAGVGAAEVIDVCSNLVTSRNGSFEFAHLSVREFFEGVYKRGVDRFLPINGNSCIATACLRHLHTHIKTLGPQLMKQDEEHDDVQFVTLYDATEPDGNTNTTVTTITKDETNPAEAPQPQPQPPPPPLPPPLQISKPRPPPDSASTALSREIKAVRYAARFWVHHACESGEMRTRDPLAAAIREFLGKGAVGVSFRVGGEFEVWCRVVQDILKREKYEAGRDEKQFNLLKDATEEPANPFWLACLYGWHDLVDFLIECKYEHVDEPRRLDSLDNREKYSFSGSKVSPLIYAILDRRLVLISKMWSYSEASLLKASLLQPKDKPKFKPLVKAAGQGDAELVALLLRMEHGGLDVEGEAFATAASNNHCETMEMLLAHEPRALSGAGNHALREACVAGHTDAVTFLLDRNVPLMNVGLHLCRAVFMGHHEVLKILLERNLGRDSVSKALIIAVSHDDQASTDLLLRYGAEKEPHAVTREAKLGNRGTAVRLIEAGYDIRGRYLEKQRTALHYAAEGGYEDVVRALLSAGAPVNVRDGNQKTPLHLAAERGRAACVGLLLGHGAEVLAKDAGGRIPLDLAQERNHKATETLIRAGMMKLMGDLIEKQ</sequence>
<name>A0AAE0LVH1_9PEZI</name>
<feature type="domain" description="DUF7708" evidence="4">
    <location>
        <begin position="85"/>
        <end position="224"/>
    </location>
</feature>
<dbReference type="Pfam" id="PF24809">
    <property type="entry name" value="DUF7708"/>
    <property type="match status" value="1"/>
</dbReference>
<dbReference type="PANTHER" id="PTHR10039:SF16">
    <property type="entry name" value="GPI INOSITOL-DEACYLASE"/>
    <property type="match status" value="1"/>
</dbReference>
<evidence type="ECO:0000256" key="1">
    <source>
        <dbReference type="ARBA" id="ARBA00022737"/>
    </source>
</evidence>
<dbReference type="Gene3D" id="3.40.50.300">
    <property type="entry name" value="P-loop containing nucleotide triphosphate hydrolases"/>
    <property type="match status" value="1"/>
</dbReference>
<dbReference type="InterPro" id="IPR002110">
    <property type="entry name" value="Ankyrin_rpt"/>
</dbReference>
<dbReference type="PROSITE" id="PS50297">
    <property type="entry name" value="ANK_REP_REGION"/>
    <property type="match status" value="2"/>
</dbReference>
<evidence type="ECO:0000259" key="5">
    <source>
        <dbReference type="Pfam" id="PF24883"/>
    </source>
</evidence>
<comment type="caution">
    <text evidence="6">The sequence shown here is derived from an EMBL/GenBank/DDBJ whole genome shotgun (WGS) entry which is preliminary data.</text>
</comment>
<gene>
    <name evidence="6" type="ORF">B0H64DRAFT_83679</name>
</gene>
<evidence type="ECO:0000313" key="7">
    <source>
        <dbReference type="Proteomes" id="UP001278766"/>
    </source>
</evidence>
<feature type="compositionally biased region" description="Pro residues" evidence="3">
    <location>
        <begin position="755"/>
        <end position="781"/>
    </location>
</feature>
<evidence type="ECO:0008006" key="8">
    <source>
        <dbReference type="Google" id="ProtNLM"/>
    </source>
</evidence>
<keyword evidence="1" id="KW-0677">Repeat</keyword>
<protein>
    <recommendedName>
        <fullName evidence="8">NACHT domain-containing protein</fullName>
    </recommendedName>
</protein>
<keyword evidence="2" id="KW-0040">ANK repeat</keyword>
<proteinExistence type="predicted"/>
<dbReference type="InterPro" id="IPR056125">
    <property type="entry name" value="DUF7708"/>
</dbReference>
<dbReference type="AlphaFoldDB" id="A0AAE0LVH1"/>
<evidence type="ECO:0000313" key="6">
    <source>
        <dbReference type="EMBL" id="KAK3298835.1"/>
    </source>
</evidence>
<feature type="region of interest" description="Disordered" evidence="3">
    <location>
        <begin position="749"/>
        <end position="786"/>
    </location>
</feature>
<dbReference type="EMBL" id="JAUEPN010000002">
    <property type="protein sequence ID" value="KAK3298835.1"/>
    <property type="molecule type" value="Genomic_DNA"/>
</dbReference>
<dbReference type="SMART" id="SM00248">
    <property type="entry name" value="ANK"/>
    <property type="match status" value="4"/>
</dbReference>
<dbReference type="Pfam" id="PF24883">
    <property type="entry name" value="NPHP3_N"/>
    <property type="match status" value="1"/>
</dbReference>
<dbReference type="Proteomes" id="UP001278766">
    <property type="component" value="Unassembled WGS sequence"/>
</dbReference>
<dbReference type="InterPro" id="IPR027417">
    <property type="entry name" value="P-loop_NTPase"/>
</dbReference>
<dbReference type="InterPro" id="IPR036770">
    <property type="entry name" value="Ankyrin_rpt-contain_sf"/>
</dbReference>
<feature type="domain" description="Nephrocystin 3-like N-terminal" evidence="5">
    <location>
        <begin position="318"/>
        <end position="487"/>
    </location>
</feature>
<dbReference type="GeneID" id="87845796"/>
<feature type="repeat" description="ANK" evidence="2">
    <location>
        <begin position="1175"/>
        <end position="1207"/>
    </location>
</feature>
<keyword evidence="7" id="KW-1185">Reference proteome</keyword>
<feature type="repeat" description="ANK" evidence="2">
    <location>
        <begin position="1142"/>
        <end position="1174"/>
    </location>
</feature>